<sequence length="147" mass="16841">MMDVGGDGKYEVERNNDVDEDEIGVWKEECNSETHLLLLLLLLICCVALLSIFSFSLRRRLTFPLSSHGDRWQIRDFHCFLFFELAPSPYLPPPFCRICVGCLFCFILSTATPMVITTGMIEAAVTLNCYGERMLTLRPMSWEGNIY</sequence>
<evidence type="ECO:0000256" key="1">
    <source>
        <dbReference type="SAM" id="Phobius"/>
    </source>
</evidence>
<keyword evidence="1" id="KW-0812">Transmembrane</keyword>
<keyword evidence="1" id="KW-1133">Transmembrane helix</keyword>
<comment type="caution">
    <text evidence="2">The sequence shown here is derived from an EMBL/GenBank/DDBJ whole genome shotgun (WGS) entry which is preliminary data.</text>
</comment>
<gene>
    <name evidence="2" type="ORF">TCIL3000_0_54510</name>
</gene>
<reference evidence="3" key="1">
    <citation type="submission" date="2011-07" db="EMBL/GenBank/DDBJ databases">
        <title>Divergent evolution of antigenic variation in African trypanosomes.</title>
        <authorList>
            <person name="Jackson A.P."/>
            <person name="Berry A."/>
            <person name="Allison H.C."/>
            <person name="Burton P."/>
            <person name="Anderson J."/>
            <person name="Aslett M."/>
            <person name="Brown R."/>
            <person name="Corton N."/>
            <person name="Harris D."/>
            <person name="Hauser H."/>
            <person name="Gamble J."/>
            <person name="Gilderthorp R."/>
            <person name="McQuillan J."/>
            <person name="Quail M.A."/>
            <person name="Sanders M."/>
            <person name="Van Tonder A."/>
            <person name="Ginger M.L."/>
            <person name="Donelson J.E."/>
            <person name="Field M.C."/>
            <person name="Barry J.D."/>
            <person name="Berriman M."/>
            <person name="Hertz-Fowler C."/>
        </authorList>
    </citation>
    <scope>NUCLEOTIDE SEQUENCE [LARGE SCALE GENOMIC DNA]</scope>
    <source>
        <strain evidence="3">IL3000</strain>
    </source>
</reference>
<reference evidence="2 3" key="2">
    <citation type="journal article" date="2012" name="Proc. Natl. Acad. Sci. U.S.A.">
        <title>Antigenic diversity is generated by distinct evolutionary mechanisms in African trypanosome species.</title>
        <authorList>
            <person name="Jackson A.P."/>
            <person name="Berry A."/>
            <person name="Aslett M."/>
            <person name="Allison H.C."/>
            <person name="Burton P."/>
            <person name="Vavrova-Anderson J."/>
            <person name="Brown R."/>
            <person name="Browne H."/>
            <person name="Corton N."/>
            <person name="Hauser H."/>
            <person name="Gamble J."/>
            <person name="Gilderthorp R."/>
            <person name="Marcello L."/>
            <person name="McQuillan J."/>
            <person name="Otto T.D."/>
            <person name="Quail M.A."/>
            <person name="Sanders M.J."/>
            <person name="van Tonder A."/>
            <person name="Ginger M.L."/>
            <person name="Field M.C."/>
            <person name="Barry J.D."/>
            <person name="Hertz-Fowler C."/>
            <person name="Berriman M."/>
        </authorList>
    </citation>
    <scope>NUCLEOTIDE SEQUENCE [LARGE SCALE GENOMIC DNA]</scope>
    <source>
        <strain evidence="2 3">IL3000</strain>
    </source>
</reference>
<protein>
    <submittedName>
        <fullName evidence="2">Uncharacterized protein</fullName>
    </submittedName>
</protein>
<keyword evidence="3" id="KW-1185">Reference proteome</keyword>
<dbReference type="AlphaFoldDB" id="F9WC85"/>
<organism evidence="2 3">
    <name type="scientific">Trypanosoma congolense (strain IL3000)</name>
    <dbReference type="NCBI Taxonomy" id="1068625"/>
    <lineage>
        <taxon>Eukaryota</taxon>
        <taxon>Discoba</taxon>
        <taxon>Euglenozoa</taxon>
        <taxon>Kinetoplastea</taxon>
        <taxon>Metakinetoplastina</taxon>
        <taxon>Trypanosomatida</taxon>
        <taxon>Trypanosomatidae</taxon>
        <taxon>Trypanosoma</taxon>
        <taxon>Nannomonas</taxon>
    </lineage>
</organism>
<evidence type="ECO:0000313" key="3">
    <source>
        <dbReference type="Proteomes" id="UP000000702"/>
    </source>
</evidence>
<keyword evidence="1" id="KW-0472">Membrane</keyword>
<proteinExistence type="predicted"/>
<feature type="transmembrane region" description="Helical" evidence="1">
    <location>
        <begin position="36"/>
        <end position="57"/>
    </location>
</feature>
<dbReference type="EMBL" id="CAEQ01001682">
    <property type="protein sequence ID" value="CCD14878.1"/>
    <property type="molecule type" value="Genomic_DNA"/>
</dbReference>
<accession>F9WC85</accession>
<name>F9WC85_TRYCI</name>
<dbReference type="Proteomes" id="UP000000702">
    <property type="component" value="Unassembled WGS sequence"/>
</dbReference>
<evidence type="ECO:0000313" key="2">
    <source>
        <dbReference type="EMBL" id="CCD14878.1"/>
    </source>
</evidence>